<dbReference type="EMBL" id="UAVY01000005">
    <property type="protein sequence ID" value="SQB36441.1"/>
    <property type="molecule type" value="Genomic_DNA"/>
</dbReference>
<dbReference type="EC" id="5.99.1.2" evidence="3"/>
<dbReference type="InterPro" id="IPR000380">
    <property type="entry name" value="Topo_IA"/>
</dbReference>
<evidence type="ECO:0000313" key="4">
    <source>
        <dbReference type="Proteomes" id="UP000251584"/>
    </source>
</evidence>
<protein>
    <submittedName>
        <fullName evidence="3">DNA topoisomerase I</fullName>
        <ecNumber evidence="3">5.99.1.2</ecNumber>
    </submittedName>
</protein>
<reference evidence="3 4" key="1">
    <citation type="submission" date="2018-06" db="EMBL/GenBank/DDBJ databases">
        <authorList>
            <consortium name="Pathogen Informatics"/>
            <person name="Doyle S."/>
        </authorList>
    </citation>
    <scope>NUCLEOTIDE SEQUENCE [LARGE SCALE GENOMIC DNA]</scope>
    <source>
        <strain evidence="3 4">NCTC10786</strain>
    </source>
</reference>
<name>A0A2X2WEG4_CITKO</name>
<dbReference type="AlphaFoldDB" id="A0A2X2WEG4"/>
<dbReference type="PROSITE" id="PS52039">
    <property type="entry name" value="TOPO_IA_2"/>
    <property type="match status" value="1"/>
</dbReference>
<evidence type="ECO:0000259" key="2">
    <source>
        <dbReference type="PROSITE" id="PS52039"/>
    </source>
</evidence>
<dbReference type="Pfam" id="PF01396">
    <property type="entry name" value="Zn_ribbon_Top1"/>
    <property type="match status" value="1"/>
</dbReference>
<dbReference type="InterPro" id="IPR013497">
    <property type="entry name" value="Topo_IA_cen"/>
</dbReference>
<dbReference type="Gene3D" id="1.10.460.10">
    <property type="entry name" value="Topoisomerase I, domain 2"/>
    <property type="match status" value="1"/>
</dbReference>
<accession>A0A2X2WEG4</accession>
<gene>
    <name evidence="3" type="primary">topA_1</name>
    <name evidence="3" type="ORF">NCTC10786_03553</name>
</gene>
<dbReference type="Gene3D" id="3.30.65.10">
    <property type="entry name" value="Bacterial Topoisomerase I, domain 1"/>
    <property type="match status" value="1"/>
</dbReference>
<dbReference type="SUPFAM" id="SSF56712">
    <property type="entry name" value="Prokaryotic type I DNA topoisomerase"/>
    <property type="match status" value="1"/>
</dbReference>
<dbReference type="PANTHER" id="PTHR42785:SF1">
    <property type="entry name" value="DNA TOPOISOMERASE"/>
    <property type="match status" value="1"/>
</dbReference>
<evidence type="ECO:0000256" key="1">
    <source>
        <dbReference type="ARBA" id="ARBA00023235"/>
    </source>
</evidence>
<dbReference type="GO" id="GO:0003677">
    <property type="term" value="F:DNA binding"/>
    <property type="evidence" value="ECO:0007669"/>
    <property type="project" value="InterPro"/>
</dbReference>
<proteinExistence type="predicted"/>
<dbReference type="Pfam" id="PF01131">
    <property type="entry name" value="Topoisom_bac"/>
    <property type="match status" value="1"/>
</dbReference>
<dbReference type="InterPro" id="IPR023405">
    <property type="entry name" value="Topo_IA_core_domain"/>
</dbReference>
<dbReference type="GO" id="GO:0006265">
    <property type="term" value="P:DNA topological change"/>
    <property type="evidence" value="ECO:0007669"/>
    <property type="project" value="InterPro"/>
</dbReference>
<dbReference type="InterPro" id="IPR013824">
    <property type="entry name" value="Topo_IA_cen_sub1"/>
</dbReference>
<organism evidence="3 4">
    <name type="scientific">Citrobacter koseri</name>
    <name type="common">Citrobacter diversus</name>
    <dbReference type="NCBI Taxonomy" id="545"/>
    <lineage>
        <taxon>Bacteria</taxon>
        <taxon>Pseudomonadati</taxon>
        <taxon>Pseudomonadota</taxon>
        <taxon>Gammaproteobacteria</taxon>
        <taxon>Enterobacterales</taxon>
        <taxon>Enterobacteriaceae</taxon>
        <taxon>Citrobacter</taxon>
    </lineage>
</organism>
<evidence type="ECO:0000313" key="3">
    <source>
        <dbReference type="EMBL" id="SQB36441.1"/>
    </source>
</evidence>
<dbReference type="PANTHER" id="PTHR42785">
    <property type="entry name" value="DNA TOPOISOMERASE, TYPE IA, CORE"/>
    <property type="match status" value="1"/>
</dbReference>
<sequence length="186" mass="20158">MRRGYVKSDSANKYLLPTETGALVIDALVKGGFSFIEYDFTRAMEGELDKVAHGQTSYKNVVGSVYERLESELSHLKIDVAPQYPCPNCGKALFRKKGATGFFWGCSGYPDCSTTLPDTAGKPGKPKPKPEASGFKCPGLWKASYPGVKNQPPAAKKGMTFSAVLATPVAHQNFDAVNGKPKFEKK</sequence>
<feature type="domain" description="Topo IA-type catalytic" evidence="2">
    <location>
        <begin position="1"/>
        <end position="73"/>
    </location>
</feature>
<keyword evidence="1 3" id="KW-0413">Isomerase</keyword>
<dbReference type="Proteomes" id="UP000251584">
    <property type="component" value="Unassembled WGS sequence"/>
</dbReference>
<dbReference type="InterPro" id="IPR013498">
    <property type="entry name" value="Topo_IA_Znf"/>
</dbReference>
<dbReference type="GO" id="GO:0003917">
    <property type="term" value="F:DNA topoisomerase type I (single strand cut, ATP-independent) activity"/>
    <property type="evidence" value="ECO:0007669"/>
    <property type="project" value="InterPro"/>
</dbReference>
<dbReference type="SUPFAM" id="SSF57783">
    <property type="entry name" value="Zinc beta-ribbon"/>
    <property type="match status" value="1"/>
</dbReference>
<dbReference type="GO" id="GO:0005694">
    <property type="term" value="C:chromosome"/>
    <property type="evidence" value="ECO:0007669"/>
    <property type="project" value="InterPro"/>
</dbReference>